<evidence type="ECO:0000313" key="2">
    <source>
        <dbReference type="Proteomes" id="UP000021816"/>
    </source>
</evidence>
<dbReference type="EMBL" id="JEMX01000025">
    <property type="protein sequence ID" value="EXI81266.1"/>
    <property type="molecule type" value="Genomic_DNA"/>
</dbReference>
<protein>
    <submittedName>
        <fullName evidence="1">Uncharacterized protein</fullName>
    </submittedName>
</protein>
<evidence type="ECO:0000313" key="1">
    <source>
        <dbReference type="EMBL" id="EXI81266.1"/>
    </source>
</evidence>
<name>A0A011P0V4_9PROT</name>
<dbReference type="AlphaFoldDB" id="A0A011P0V4"/>
<dbReference type="Proteomes" id="UP000021816">
    <property type="component" value="Unassembled WGS sequence"/>
</dbReference>
<organism evidence="1 2">
    <name type="scientific">Candidatus Accumulibacter appositus</name>
    <dbReference type="NCBI Taxonomy" id="1454003"/>
    <lineage>
        <taxon>Bacteria</taxon>
        <taxon>Pseudomonadati</taxon>
        <taxon>Pseudomonadota</taxon>
        <taxon>Betaproteobacteria</taxon>
        <taxon>Candidatus Accumulibacter</taxon>
    </lineage>
</organism>
<gene>
    <name evidence="1" type="ORF">AW10_01280</name>
</gene>
<reference evidence="1 2" key="1">
    <citation type="submission" date="2014-02" db="EMBL/GenBank/DDBJ databases">
        <title>Expanding our view of genomic diversity in Candidatus Accumulibacter clades.</title>
        <authorList>
            <person name="Skennerton C.T."/>
            <person name="Barr J.J."/>
            <person name="Slater F.R."/>
            <person name="Bond P.L."/>
            <person name="Tyson G.W."/>
        </authorList>
    </citation>
    <scope>NUCLEOTIDE SEQUENCE [LARGE SCALE GENOMIC DNA]</scope>
    <source>
        <strain evidence="2">BA-92</strain>
    </source>
</reference>
<accession>A0A011P0V4</accession>
<proteinExistence type="predicted"/>
<comment type="caution">
    <text evidence="1">The sequence shown here is derived from an EMBL/GenBank/DDBJ whole genome shotgun (WGS) entry which is preliminary data.</text>
</comment>
<sequence>MFARGTSAESERMAIFRAAWAAAIAADAAAGRDRSSLEELMPVILKAMPANDAAVIGRAVETSKQAQVFSFASAGA</sequence>